<dbReference type="Pfam" id="PF03155">
    <property type="entry name" value="Alg6_Alg8"/>
    <property type="match status" value="2"/>
</dbReference>
<dbReference type="EC" id="2.4.1.-" evidence="10"/>
<evidence type="ECO:0000256" key="2">
    <source>
        <dbReference type="ARBA" id="ARBA00004922"/>
    </source>
</evidence>
<dbReference type="InParanoid" id="A0A1E7ERJ2"/>
<dbReference type="PANTHER" id="PTHR12413">
    <property type="entry name" value="DOLICHYL GLYCOSYLTRANSFERASE"/>
    <property type="match status" value="1"/>
</dbReference>
<protein>
    <recommendedName>
        <fullName evidence="10">Alpha-1,3-glucosyltransferase</fullName>
        <ecNumber evidence="10">2.4.1.-</ecNumber>
    </recommendedName>
</protein>
<dbReference type="UniPathway" id="UPA00378"/>
<feature type="non-terminal residue" evidence="11">
    <location>
        <position position="376"/>
    </location>
</feature>
<evidence type="ECO:0000313" key="12">
    <source>
        <dbReference type="Proteomes" id="UP000095751"/>
    </source>
</evidence>
<evidence type="ECO:0000256" key="9">
    <source>
        <dbReference type="ARBA" id="ARBA00023136"/>
    </source>
</evidence>
<keyword evidence="4 10" id="KW-0328">Glycosyltransferase</keyword>
<comment type="subcellular location">
    <subcellularLocation>
        <location evidence="1 10">Endoplasmic reticulum membrane</location>
        <topology evidence="1 10">Multi-pass membrane protein</topology>
    </subcellularLocation>
</comment>
<feature type="transmembrane region" description="Helical" evidence="10">
    <location>
        <begin position="352"/>
        <end position="373"/>
    </location>
</feature>
<evidence type="ECO:0000256" key="6">
    <source>
        <dbReference type="ARBA" id="ARBA00022692"/>
    </source>
</evidence>
<organism evidence="11 12">
    <name type="scientific">Fragilariopsis cylindrus CCMP1102</name>
    <dbReference type="NCBI Taxonomy" id="635003"/>
    <lineage>
        <taxon>Eukaryota</taxon>
        <taxon>Sar</taxon>
        <taxon>Stramenopiles</taxon>
        <taxon>Ochrophyta</taxon>
        <taxon>Bacillariophyta</taxon>
        <taxon>Bacillariophyceae</taxon>
        <taxon>Bacillariophycidae</taxon>
        <taxon>Bacillariales</taxon>
        <taxon>Bacillariaceae</taxon>
        <taxon>Fragilariopsis</taxon>
    </lineage>
</organism>
<keyword evidence="8 10" id="KW-1133">Transmembrane helix</keyword>
<comment type="caution">
    <text evidence="10">Lacks conserved residue(s) required for the propagation of feature annotation.</text>
</comment>
<feature type="transmembrane region" description="Helical" evidence="10">
    <location>
        <begin position="310"/>
        <end position="329"/>
    </location>
</feature>
<keyword evidence="6 10" id="KW-0812">Transmembrane</keyword>
<feature type="non-terminal residue" evidence="11">
    <location>
        <position position="1"/>
    </location>
</feature>
<feature type="transmembrane region" description="Helical" evidence="10">
    <location>
        <begin position="159"/>
        <end position="177"/>
    </location>
</feature>
<sequence length="376" mass="42866">KILPPLFLISTCIKILLIPTYRSTDFDVHRNWLAITRNTPISEWYWNDVNGTTVHTLDYPPAFAFFESFLSNNFITEIVLPQGDKCLDLLPDFDNTPSQSCVVFQRSTVIFSDIILWIGAYFACRSLHPRRPLQFVVTSFLLIVFNPALLWLDHIHFQYNGMILGVLLASLGCLMMGNNVAIVPENGNHTLALVTGTTLVLPWIPFIMCEDPKSQILQILKRLFPFQRGLVHDYWAGNIWALYTFANRVLIFAVGRLGPKVRPMLSEEVSDILDGMYLPEPSPLICAVLLFLSIIPGLQMASSRLTNKKLIEAVVYVSLCSFMLAYHVHEKAILTTMIPLTLLVEPNPRGEYYNLLFWNITLWGLLGLFPLLYRTR</sequence>
<dbReference type="GO" id="GO:0042283">
    <property type="term" value="F:dolichyl pyrophosphate Glc1Man9GlcNAc2 alpha-1,3-glucosyltransferase activity"/>
    <property type="evidence" value="ECO:0007669"/>
    <property type="project" value="TreeGrafter"/>
</dbReference>
<dbReference type="PANTHER" id="PTHR12413:SF2">
    <property type="entry name" value="DOLICHYL PYROPHOSPHATE GLC1MAN9GLCNAC2 ALPHA-1,3-GLUCOSYLTRANSFERASE-RELATED"/>
    <property type="match status" value="1"/>
</dbReference>
<evidence type="ECO:0000256" key="7">
    <source>
        <dbReference type="ARBA" id="ARBA00022824"/>
    </source>
</evidence>
<dbReference type="AlphaFoldDB" id="A0A1E7ERJ2"/>
<evidence type="ECO:0000256" key="8">
    <source>
        <dbReference type="ARBA" id="ARBA00022989"/>
    </source>
</evidence>
<evidence type="ECO:0000256" key="4">
    <source>
        <dbReference type="ARBA" id="ARBA00022676"/>
    </source>
</evidence>
<keyword evidence="9 10" id="KW-0472">Membrane</keyword>
<keyword evidence="5 10" id="KW-0808">Transferase</keyword>
<evidence type="ECO:0000256" key="5">
    <source>
        <dbReference type="ARBA" id="ARBA00022679"/>
    </source>
</evidence>
<feature type="transmembrane region" description="Helical" evidence="10">
    <location>
        <begin position="189"/>
        <end position="209"/>
    </location>
</feature>
<comment type="similarity">
    <text evidence="3 10">Belongs to the ALG6/ALG8 glucosyltransferase family.</text>
</comment>
<name>A0A1E7ERJ2_9STRA</name>
<keyword evidence="7 10" id="KW-0256">Endoplasmic reticulum</keyword>
<comment type="pathway">
    <text evidence="2 10">Protein modification; protein glycosylation.</text>
</comment>
<dbReference type="GO" id="GO:0005789">
    <property type="term" value="C:endoplasmic reticulum membrane"/>
    <property type="evidence" value="ECO:0007669"/>
    <property type="project" value="UniProtKB-SubCell"/>
</dbReference>
<proteinExistence type="inferred from homology"/>
<feature type="transmembrane region" description="Helical" evidence="10">
    <location>
        <begin position="133"/>
        <end position="152"/>
    </location>
</feature>
<evidence type="ECO:0000256" key="1">
    <source>
        <dbReference type="ARBA" id="ARBA00004477"/>
    </source>
</evidence>
<feature type="transmembrane region" description="Helical" evidence="10">
    <location>
        <begin position="281"/>
        <end position="298"/>
    </location>
</feature>
<evidence type="ECO:0000256" key="10">
    <source>
        <dbReference type="RuleBase" id="RU363110"/>
    </source>
</evidence>
<evidence type="ECO:0000256" key="3">
    <source>
        <dbReference type="ARBA" id="ARBA00008715"/>
    </source>
</evidence>
<keyword evidence="12" id="KW-1185">Reference proteome</keyword>
<dbReference type="KEGG" id="fcy:FRACYDRAFT_139492"/>
<dbReference type="GO" id="GO:0006487">
    <property type="term" value="P:protein N-linked glycosylation"/>
    <property type="evidence" value="ECO:0007669"/>
    <property type="project" value="TreeGrafter"/>
</dbReference>
<dbReference type="OrthoDB" id="1689333at2759"/>
<dbReference type="EMBL" id="KV784380">
    <property type="protein sequence ID" value="OEU08457.1"/>
    <property type="molecule type" value="Genomic_DNA"/>
</dbReference>
<dbReference type="Proteomes" id="UP000095751">
    <property type="component" value="Unassembled WGS sequence"/>
</dbReference>
<dbReference type="InterPro" id="IPR004856">
    <property type="entry name" value="Glyco_trans_ALG6/ALG8"/>
</dbReference>
<gene>
    <name evidence="11" type="ORF">FRACYDRAFT_139492</name>
</gene>
<reference evidence="11 12" key="1">
    <citation type="submission" date="2016-09" db="EMBL/GenBank/DDBJ databases">
        <title>Extensive genetic diversity and differential bi-allelic expression allows diatom success in the polar Southern Ocean.</title>
        <authorList>
            <consortium name="DOE Joint Genome Institute"/>
            <person name="Mock T."/>
            <person name="Otillar R.P."/>
            <person name="Strauss J."/>
            <person name="Dupont C."/>
            <person name="Frickenhaus S."/>
            <person name="Maumus F."/>
            <person name="Mcmullan M."/>
            <person name="Sanges R."/>
            <person name="Schmutz J."/>
            <person name="Toseland A."/>
            <person name="Valas R."/>
            <person name="Veluchamy A."/>
            <person name="Ward B.J."/>
            <person name="Allen A."/>
            <person name="Barry K."/>
            <person name="Falciatore A."/>
            <person name="Ferrante M."/>
            <person name="Fortunato A.E."/>
            <person name="Gloeckner G."/>
            <person name="Gruber A."/>
            <person name="Hipkin R."/>
            <person name="Janech M."/>
            <person name="Kroth P."/>
            <person name="Leese F."/>
            <person name="Lindquist E."/>
            <person name="Lyon B.R."/>
            <person name="Martin J."/>
            <person name="Mayer C."/>
            <person name="Parker M."/>
            <person name="Quesneville H."/>
            <person name="Raymond J."/>
            <person name="Uhlig C."/>
            <person name="Valentin K.U."/>
            <person name="Worden A.Z."/>
            <person name="Armbrust E.V."/>
            <person name="Bowler C."/>
            <person name="Green B."/>
            <person name="Moulton V."/>
            <person name="Van Oosterhout C."/>
            <person name="Grigoriev I."/>
        </authorList>
    </citation>
    <scope>NUCLEOTIDE SEQUENCE [LARGE SCALE GENOMIC DNA]</scope>
    <source>
        <strain evidence="11 12">CCMP1102</strain>
    </source>
</reference>
<accession>A0A1E7ERJ2</accession>
<evidence type="ECO:0000313" key="11">
    <source>
        <dbReference type="EMBL" id="OEU08457.1"/>
    </source>
</evidence>